<evidence type="ECO:0008006" key="4">
    <source>
        <dbReference type="Google" id="ProtNLM"/>
    </source>
</evidence>
<sequence length="254" mass="26333">MQGEHEEELRTLRARAYGPSPDIHADAVAVARLEELEAAARQRDAGPPARAANTEVERVAPAEAVAAPETELFPEATASAPPASPPARRARPRWAAVLWPVSVVAALSAGAAATSLAMPLVSRDAGAGASQVTTLQPDPGFEWPEGLFGPPTDDAQGFADFLGVTAIASSRGAYQPGGDSACLLLIPTEDLAKQPETGFTWVHSGCGAGPFPAAVALTVDGQMPESLRDRFPVGTALQFVFDGERVGVFAEATE</sequence>
<dbReference type="Proteomes" id="UP000295748">
    <property type="component" value="Chromosome"/>
</dbReference>
<evidence type="ECO:0000256" key="1">
    <source>
        <dbReference type="SAM" id="MobiDB-lite"/>
    </source>
</evidence>
<dbReference type="RefSeq" id="WP_135068396.1">
    <property type="nucleotide sequence ID" value="NZ_CP038266.1"/>
</dbReference>
<feature type="region of interest" description="Disordered" evidence="1">
    <location>
        <begin position="39"/>
        <end position="58"/>
    </location>
</feature>
<proteinExistence type="predicted"/>
<dbReference type="EMBL" id="CP038266">
    <property type="protein sequence ID" value="QBR89666.1"/>
    <property type="molecule type" value="Genomic_DNA"/>
</dbReference>
<name>A0ABX5SU12_9MICO</name>
<accession>A0ABX5SU12</accession>
<organism evidence="2 3">
    <name type="scientific">Microbacterium wangchenii</name>
    <dbReference type="NCBI Taxonomy" id="2541726"/>
    <lineage>
        <taxon>Bacteria</taxon>
        <taxon>Bacillati</taxon>
        <taxon>Actinomycetota</taxon>
        <taxon>Actinomycetes</taxon>
        <taxon>Micrococcales</taxon>
        <taxon>Microbacteriaceae</taxon>
        <taxon>Microbacterium</taxon>
    </lineage>
</organism>
<reference evidence="2 3" key="1">
    <citation type="submission" date="2019-03" db="EMBL/GenBank/DDBJ databases">
        <authorList>
            <person name="Dong K."/>
        </authorList>
    </citation>
    <scope>NUCLEOTIDE SEQUENCE [LARGE SCALE GENOMIC DNA]</scope>
    <source>
        <strain evidence="3">dk512</strain>
    </source>
</reference>
<protein>
    <recommendedName>
        <fullName evidence="4">Spermidine/putrescine ABC transporter permease</fullName>
    </recommendedName>
</protein>
<keyword evidence="3" id="KW-1185">Reference proteome</keyword>
<gene>
    <name evidence="2" type="ORF">E4K62_13855</name>
</gene>
<evidence type="ECO:0000313" key="3">
    <source>
        <dbReference type="Proteomes" id="UP000295748"/>
    </source>
</evidence>
<evidence type="ECO:0000313" key="2">
    <source>
        <dbReference type="EMBL" id="QBR89666.1"/>
    </source>
</evidence>